<keyword evidence="3" id="KW-1185">Reference proteome</keyword>
<feature type="transmembrane region" description="Helical" evidence="1">
    <location>
        <begin position="25"/>
        <end position="48"/>
    </location>
</feature>
<evidence type="ECO:0008006" key="4">
    <source>
        <dbReference type="Google" id="ProtNLM"/>
    </source>
</evidence>
<evidence type="ECO:0000313" key="3">
    <source>
        <dbReference type="Proteomes" id="UP000266091"/>
    </source>
</evidence>
<name>A0A388SH67_9BURK</name>
<keyword evidence="1" id="KW-1133">Transmembrane helix</keyword>
<organism evidence="2 3">
    <name type="scientific">Mesosutterella multiformis</name>
    <dbReference type="NCBI Taxonomy" id="2259133"/>
    <lineage>
        <taxon>Bacteria</taxon>
        <taxon>Pseudomonadati</taxon>
        <taxon>Pseudomonadota</taxon>
        <taxon>Betaproteobacteria</taxon>
        <taxon>Burkholderiales</taxon>
        <taxon>Sutterellaceae</taxon>
        <taxon>Mesosutterella</taxon>
    </lineage>
</organism>
<dbReference type="Proteomes" id="UP000266091">
    <property type="component" value="Unassembled WGS sequence"/>
</dbReference>
<dbReference type="GO" id="GO:0005886">
    <property type="term" value="C:plasma membrane"/>
    <property type="evidence" value="ECO:0007669"/>
    <property type="project" value="TreeGrafter"/>
</dbReference>
<evidence type="ECO:0000313" key="2">
    <source>
        <dbReference type="EMBL" id="GBO94780.1"/>
    </source>
</evidence>
<gene>
    <name evidence="2" type="ORF">MESMUL_21340</name>
</gene>
<feature type="transmembrane region" description="Helical" evidence="1">
    <location>
        <begin position="64"/>
        <end position="83"/>
    </location>
</feature>
<dbReference type="InterPro" id="IPR008523">
    <property type="entry name" value="DUF805"/>
</dbReference>
<evidence type="ECO:0000256" key="1">
    <source>
        <dbReference type="SAM" id="Phobius"/>
    </source>
</evidence>
<dbReference type="EMBL" id="BGZJ01000002">
    <property type="protein sequence ID" value="GBO94780.1"/>
    <property type="molecule type" value="Genomic_DNA"/>
</dbReference>
<keyword evidence="1" id="KW-0812">Transmembrane</keyword>
<dbReference type="PANTHER" id="PTHR34980:SF3">
    <property type="entry name" value="BLR8105 PROTEIN"/>
    <property type="match status" value="1"/>
</dbReference>
<dbReference type="Pfam" id="PF05656">
    <property type="entry name" value="DUF805"/>
    <property type="match status" value="1"/>
</dbReference>
<sequence>MAKTSITQKIRCFTPRGRMRRAPYWLWNICVGAYYGLMTFIWLAYLYWLNNSVPAGSENMDAGLVWWLLVLIPGVVCSVFLLIQRVHDIGISGWWLLPIWIAVAVIGCVIPLWIPSTIGTLAIGFWPPQAKDNKFGPNSNANGAFIYRLPDDGKPDPSKAAA</sequence>
<dbReference type="RefSeq" id="WP_116270986.1">
    <property type="nucleotide sequence ID" value="NZ_BGZJ01000002.1"/>
</dbReference>
<comment type="caution">
    <text evidence="2">The sequence shown here is derived from an EMBL/GenBank/DDBJ whole genome shotgun (WGS) entry which is preliminary data.</text>
</comment>
<feature type="transmembrane region" description="Helical" evidence="1">
    <location>
        <begin position="95"/>
        <end position="114"/>
    </location>
</feature>
<protein>
    <recommendedName>
        <fullName evidence="4">DUF805 domain-containing protein</fullName>
    </recommendedName>
</protein>
<accession>A0A401LI81</accession>
<accession>A0A388SH67</accession>
<dbReference type="AlphaFoldDB" id="A0A388SH67"/>
<keyword evidence="1" id="KW-0472">Membrane</keyword>
<dbReference type="OrthoDB" id="9812349at2"/>
<dbReference type="PANTHER" id="PTHR34980">
    <property type="entry name" value="INNER MEMBRANE PROTEIN-RELATED-RELATED"/>
    <property type="match status" value="1"/>
</dbReference>
<reference evidence="2 3" key="1">
    <citation type="journal article" date="2018" name="Int. J. Syst. Evol. Microbiol.">
        <title>Mesosutterella multiformis gen. nov., sp. nov., a member of the family Sutterellaceae and Sutterella megalosphaeroides sp. nov., isolated from human faeces.</title>
        <authorList>
            <person name="Sakamoto M."/>
            <person name="Ikeyama N."/>
            <person name="Kunihiro T."/>
            <person name="Iino T."/>
            <person name="Yuki M."/>
            <person name="Ohkuma M."/>
        </authorList>
    </citation>
    <scope>NUCLEOTIDE SEQUENCE [LARGE SCALE GENOMIC DNA]</scope>
    <source>
        <strain evidence="2 3">4NBBH2</strain>
    </source>
</reference>
<proteinExistence type="predicted"/>